<proteinExistence type="predicted"/>
<name>A0ABN6KCI7_9LEPT</name>
<dbReference type="InterPro" id="IPR029377">
    <property type="entry name" value="TMEM220"/>
</dbReference>
<feature type="transmembrane region" description="Helical" evidence="1">
    <location>
        <begin position="100"/>
        <end position="118"/>
    </location>
</feature>
<sequence length="128" mass="14406">MSILFKIINVVFALLFFTSAALQYNDPDPIHWIFIYGLAAILCSLAVAGKFYLPLIYILFGAVLLQLLILSDGAFQWYLQGSENMLSTPMSKDKPYIEEIREFFGALIVLGSNLFLLYRANKGKGKQS</sequence>
<feature type="transmembrane region" description="Helical" evidence="1">
    <location>
        <begin position="55"/>
        <end position="80"/>
    </location>
</feature>
<keyword evidence="1" id="KW-0812">Transmembrane</keyword>
<dbReference type="EMBL" id="AP025028">
    <property type="protein sequence ID" value="BDA78638.1"/>
    <property type="molecule type" value="Genomic_DNA"/>
</dbReference>
<protein>
    <recommendedName>
        <fullName evidence="4">Transmembrane family 220, helix</fullName>
    </recommendedName>
</protein>
<feature type="transmembrane region" description="Helical" evidence="1">
    <location>
        <begin position="7"/>
        <end position="24"/>
    </location>
</feature>
<dbReference type="Pfam" id="PF15071">
    <property type="entry name" value="TMEM220"/>
    <property type="match status" value="1"/>
</dbReference>
<evidence type="ECO:0000313" key="2">
    <source>
        <dbReference type="EMBL" id="BDA78638.1"/>
    </source>
</evidence>
<keyword evidence="3" id="KW-1185">Reference proteome</keyword>
<organism evidence="2 3">
    <name type="scientific">Leptospira kobayashii</name>
    <dbReference type="NCBI Taxonomy" id="1917830"/>
    <lineage>
        <taxon>Bacteria</taxon>
        <taxon>Pseudomonadati</taxon>
        <taxon>Spirochaetota</taxon>
        <taxon>Spirochaetia</taxon>
        <taxon>Leptospirales</taxon>
        <taxon>Leptospiraceae</taxon>
        <taxon>Leptospira</taxon>
    </lineage>
</organism>
<reference evidence="2 3" key="1">
    <citation type="submission" date="2021-08" db="EMBL/GenBank/DDBJ databases">
        <title>Complete genome sequence of Leptospira kobayashii strain E30.</title>
        <authorList>
            <person name="Nakao R."/>
            <person name="Nakamura S."/>
            <person name="Masuzawa T."/>
            <person name="Koizumi N."/>
        </authorList>
    </citation>
    <scope>NUCLEOTIDE SEQUENCE [LARGE SCALE GENOMIC DNA]</scope>
    <source>
        <strain evidence="2 3">E30</strain>
    </source>
</reference>
<accession>A0ABN6KCI7</accession>
<evidence type="ECO:0008006" key="4">
    <source>
        <dbReference type="Google" id="ProtNLM"/>
    </source>
</evidence>
<dbReference type="RefSeq" id="WP_109019626.1">
    <property type="nucleotide sequence ID" value="NZ_AP025028.1"/>
</dbReference>
<keyword evidence="1" id="KW-0472">Membrane</keyword>
<evidence type="ECO:0000256" key="1">
    <source>
        <dbReference type="SAM" id="Phobius"/>
    </source>
</evidence>
<feature type="transmembrane region" description="Helical" evidence="1">
    <location>
        <begin position="30"/>
        <end position="48"/>
    </location>
</feature>
<evidence type="ECO:0000313" key="3">
    <source>
        <dbReference type="Proteomes" id="UP000245263"/>
    </source>
</evidence>
<dbReference type="Proteomes" id="UP000245263">
    <property type="component" value="Chromosome 1"/>
</dbReference>
<keyword evidence="1" id="KW-1133">Transmembrane helix</keyword>
<gene>
    <name evidence="2" type="ORF">LPTSP3_g15680</name>
</gene>